<feature type="domain" description="FAD dependent oxidoreductase" evidence="9">
    <location>
        <begin position="93"/>
        <end position="335"/>
    </location>
</feature>
<comment type="cofactor">
    <cofactor evidence="1">
        <name>FAD</name>
        <dbReference type="ChEBI" id="CHEBI:57692"/>
    </cofactor>
</comment>
<reference evidence="11" key="1">
    <citation type="submission" date="2016-11" db="EMBL/GenBank/DDBJ databases">
        <authorList>
            <person name="Varghese N."/>
            <person name="Submissions S."/>
        </authorList>
    </citation>
    <scope>NUCLEOTIDE SEQUENCE [LARGE SCALE GENOMIC DNA]</scope>
    <source>
        <strain evidence="11">DSM 22363</strain>
    </source>
</reference>
<evidence type="ECO:0000256" key="5">
    <source>
        <dbReference type="ARBA" id="ARBA00023002"/>
    </source>
</evidence>
<dbReference type="InterPro" id="IPR023209">
    <property type="entry name" value="DAO"/>
</dbReference>
<dbReference type="Gene3D" id="3.30.9.10">
    <property type="entry name" value="D-Amino Acid Oxidase, subunit A, domain 2"/>
    <property type="match status" value="1"/>
</dbReference>
<comment type="similarity">
    <text evidence="2">Belongs to the DAMOX/DASOX family.</text>
</comment>
<evidence type="ECO:0000313" key="10">
    <source>
        <dbReference type="EMBL" id="SIO20488.1"/>
    </source>
</evidence>
<protein>
    <recommendedName>
        <fullName evidence="7">D-amino-acid oxidase</fullName>
        <ecNumber evidence="6">1.4.3.3</ecNumber>
    </recommendedName>
</protein>
<evidence type="ECO:0000256" key="8">
    <source>
        <dbReference type="ARBA" id="ARBA00049547"/>
    </source>
</evidence>
<evidence type="ECO:0000256" key="4">
    <source>
        <dbReference type="ARBA" id="ARBA00022827"/>
    </source>
</evidence>
<evidence type="ECO:0000256" key="3">
    <source>
        <dbReference type="ARBA" id="ARBA00022630"/>
    </source>
</evidence>
<gene>
    <name evidence="10" type="ORF">SAMN02745824_3342</name>
</gene>
<name>A0A1N6HKW7_9SPHN</name>
<dbReference type="GO" id="GO:0005737">
    <property type="term" value="C:cytoplasm"/>
    <property type="evidence" value="ECO:0007669"/>
    <property type="project" value="TreeGrafter"/>
</dbReference>
<evidence type="ECO:0000313" key="11">
    <source>
        <dbReference type="Proteomes" id="UP000185192"/>
    </source>
</evidence>
<evidence type="ECO:0000259" key="9">
    <source>
        <dbReference type="Pfam" id="PF01266"/>
    </source>
</evidence>
<dbReference type="Proteomes" id="UP000185192">
    <property type="component" value="Unassembled WGS sequence"/>
</dbReference>
<evidence type="ECO:0000256" key="7">
    <source>
        <dbReference type="ARBA" id="ARBA00039751"/>
    </source>
</evidence>
<keyword evidence="4" id="KW-0274">FAD</keyword>
<comment type="catalytic activity">
    <reaction evidence="8">
        <text>a D-alpha-amino acid + O2 + H2O = a 2-oxocarboxylate + H2O2 + NH4(+)</text>
        <dbReference type="Rhea" id="RHEA:21816"/>
        <dbReference type="ChEBI" id="CHEBI:15377"/>
        <dbReference type="ChEBI" id="CHEBI:15379"/>
        <dbReference type="ChEBI" id="CHEBI:16240"/>
        <dbReference type="ChEBI" id="CHEBI:28938"/>
        <dbReference type="ChEBI" id="CHEBI:35179"/>
        <dbReference type="ChEBI" id="CHEBI:59871"/>
        <dbReference type="EC" id="1.4.3.3"/>
    </reaction>
    <physiologicalReaction direction="left-to-right" evidence="8">
        <dbReference type="Rhea" id="RHEA:21817"/>
    </physiologicalReaction>
</comment>
<dbReference type="GO" id="GO:0019478">
    <property type="term" value="P:D-amino acid catabolic process"/>
    <property type="evidence" value="ECO:0007669"/>
    <property type="project" value="TreeGrafter"/>
</dbReference>
<evidence type="ECO:0000256" key="6">
    <source>
        <dbReference type="ARBA" id="ARBA00039101"/>
    </source>
</evidence>
<accession>A0A1N6HKW7</accession>
<dbReference type="EMBL" id="FSQW01000002">
    <property type="protein sequence ID" value="SIO20488.1"/>
    <property type="molecule type" value="Genomic_DNA"/>
</dbReference>
<dbReference type="InterPro" id="IPR006076">
    <property type="entry name" value="FAD-dep_OxRdtase"/>
</dbReference>
<dbReference type="Gene3D" id="3.40.50.720">
    <property type="entry name" value="NAD(P)-binding Rossmann-like Domain"/>
    <property type="match status" value="2"/>
</dbReference>
<sequence length="353" mass="38465">MGAASLTACQTPRLLPAQSLRPGFPVKLSPDDVDRPVVGLRPGRVGGFRLDIEKTAEKFVVHNYGHGGDGYTLSWPCARWAADQASAAQPDSIGIIGAGVSGLTTAWLLARRGIKVTVYADKFSPDTTSNIAGAIILTGPSYRSGENANIGPSDDAITADALAGFRPFLAEPRYGVYWIDHFQMRPLRQDSRMSESIFLGRRITGKFRTIMVDPNLYLPALMRDLSEMGARFWTMKFTSLGDLARLPHPVLVNCSGLGAGFLFGDQNIVPVRGQLTLLKHQPEIDYSYISRQPGGVLYMFPRRGNIVLGGTHERGNDNLLPIQEETDRQLSGHAELMANFSGIPDINPGQLQS</sequence>
<dbReference type="Pfam" id="PF01266">
    <property type="entry name" value="DAO"/>
    <property type="match status" value="1"/>
</dbReference>
<keyword evidence="5" id="KW-0560">Oxidoreductase</keyword>
<dbReference type="GO" id="GO:0003884">
    <property type="term" value="F:D-amino-acid oxidase activity"/>
    <property type="evidence" value="ECO:0007669"/>
    <property type="project" value="UniProtKB-EC"/>
</dbReference>
<dbReference type="PANTHER" id="PTHR11530:SF11">
    <property type="entry name" value="D-ASPARTATE OXIDASE"/>
    <property type="match status" value="1"/>
</dbReference>
<dbReference type="AlphaFoldDB" id="A0A1N6HKW7"/>
<organism evidence="10 11">
    <name type="scientific">Parasphingorhabdus marina DSM 22363</name>
    <dbReference type="NCBI Taxonomy" id="1123272"/>
    <lineage>
        <taxon>Bacteria</taxon>
        <taxon>Pseudomonadati</taxon>
        <taxon>Pseudomonadota</taxon>
        <taxon>Alphaproteobacteria</taxon>
        <taxon>Sphingomonadales</taxon>
        <taxon>Sphingomonadaceae</taxon>
        <taxon>Parasphingorhabdus</taxon>
    </lineage>
</organism>
<dbReference type="PANTHER" id="PTHR11530">
    <property type="entry name" value="D-AMINO ACID OXIDASE"/>
    <property type="match status" value="1"/>
</dbReference>
<dbReference type="EC" id="1.4.3.3" evidence="6"/>
<dbReference type="STRING" id="1123272.SAMN02745824_3342"/>
<dbReference type="GO" id="GO:0071949">
    <property type="term" value="F:FAD binding"/>
    <property type="evidence" value="ECO:0007669"/>
    <property type="project" value="InterPro"/>
</dbReference>
<dbReference type="SUPFAM" id="SSF51971">
    <property type="entry name" value="Nucleotide-binding domain"/>
    <property type="match status" value="1"/>
</dbReference>
<keyword evidence="3" id="KW-0285">Flavoprotein</keyword>
<keyword evidence="11" id="KW-1185">Reference proteome</keyword>
<evidence type="ECO:0000256" key="2">
    <source>
        <dbReference type="ARBA" id="ARBA00006730"/>
    </source>
</evidence>
<proteinExistence type="inferred from homology"/>
<evidence type="ECO:0000256" key="1">
    <source>
        <dbReference type="ARBA" id="ARBA00001974"/>
    </source>
</evidence>